<name>A0A7X4KPE4_9BURK</name>
<dbReference type="RefSeq" id="WP_161074495.1">
    <property type="nucleotide sequence ID" value="NZ_CP086370.1"/>
</dbReference>
<proteinExistence type="predicted"/>
<dbReference type="SUPFAM" id="SSF53850">
    <property type="entry name" value="Periplasmic binding protein-like II"/>
    <property type="match status" value="1"/>
</dbReference>
<dbReference type="AlphaFoldDB" id="A0A7X4KPE4"/>
<keyword evidence="3" id="KW-1185">Reference proteome</keyword>
<dbReference type="Gene3D" id="3.40.190.10">
    <property type="entry name" value="Periplasmic binding protein-like II"/>
    <property type="match status" value="2"/>
</dbReference>
<protein>
    <submittedName>
        <fullName evidence="2">Transporter substrate-binding domain-containing protein</fullName>
    </submittedName>
</protein>
<evidence type="ECO:0000256" key="1">
    <source>
        <dbReference type="SAM" id="SignalP"/>
    </source>
</evidence>
<gene>
    <name evidence="2" type="ORF">GTP77_23015</name>
</gene>
<evidence type="ECO:0000313" key="2">
    <source>
        <dbReference type="EMBL" id="MYN10198.1"/>
    </source>
</evidence>
<evidence type="ECO:0000313" key="3">
    <source>
        <dbReference type="Proteomes" id="UP000450676"/>
    </source>
</evidence>
<feature type="chain" id="PRO_5031065662" evidence="1">
    <location>
        <begin position="23"/>
        <end position="271"/>
    </location>
</feature>
<feature type="signal peptide" evidence="1">
    <location>
        <begin position="1"/>
        <end position="22"/>
    </location>
</feature>
<keyword evidence="1" id="KW-0732">Signal</keyword>
<reference evidence="2 3" key="1">
    <citation type="submission" date="2019-12" db="EMBL/GenBank/DDBJ databases">
        <title>Novel species isolated from a subtropical stream in China.</title>
        <authorList>
            <person name="Lu H."/>
        </authorList>
    </citation>
    <scope>NUCLEOTIDE SEQUENCE [LARGE SCALE GENOMIC DNA]</scope>
    <source>
        <strain evidence="2 3">FT127W</strain>
    </source>
</reference>
<dbReference type="EMBL" id="WWCU01000034">
    <property type="protein sequence ID" value="MYN10198.1"/>
    <property type="molecule type" value="Genomic_DNA"/>
</dbReference>
<dbReference type="Proteomes" id="UP000450676">
    <property type="component" value="Unassembled WGS sequence"/>
</dbReference>
<organism evidence="2 3">
    <name type="scientific">Pseudoduganella aquatica</name>
    <dbReference type="NCBI Taxonomy" id="2660641"/>
    <lineage>
        <taxon>Bacteria</taxon>
        <taxon>Pseudomonadati</taxon>
        <taxon>Pseudomonadota</taxon>
        <taxon>Betaproteobacteria</taxon>
        <taxon>Burkholderiales</taxon>
        <taxon>Oxalobacteraceae</taxon>
        <taxon>Telluria group</taxon>
        <taxon>Pseudoduganella</taxon>
    </lineage>
</organism>
<comment type="caution">
    <text evidence="2">The sequence shown here is derived from an EMBL/GenBank/DDBJ whole genome shotgun (WGS) entry which is preliminary data.</text>
</comment>
<sequence length="271" mass="29761">MKHVAVLFSLAATLALPLRAGAACSRPIVVPASSLGKMMTVNEASGEVGGVYPELLRERGRRAGCEFVFPVVPRARAEAMLRQGDADLMVGAVQVPERDEWGRYVPMIGTEWMLISTDPDPPRSTEEMLARRGIRLNVVRSYNYGPAYLALLARLDKQGKLEYVKDPQTIARKMGIGRADYAFMPSNTFAGTLEELGLRESLGARVHYTRLAGIPASTSGVYISRRTPPADAAQLAALLEQLSRDGELLHRTRKFFTPAEMSSSFPLPRSR</sequence>
<accession>A0A7X4KPE4</accession>